<protein>
    <submittedName>
        <fullName evidence="1">Uncharacterized protein</fullName>
    </submittedName>
</protein>
<sequence>MVADAADIVPAIVRPRDGASDVEAPDLAGRVLQGQWGAVLGRAQPDVR</sequence>
<dbReference type="AlphaFoldDB" id="A0A840SHF1"/>
<dbReference type="Proteomes" id="UP000549457">
    <property type="component" value="Unassembled WGS sequence"/>
</dbReference>
<evidence type="ECO:0000313" key="1">
    <source>
        <dbReference type="EMBL" id="MBB5220180.1"/>
    </source>
</evidence>
<organism evidence="1 2">
    <name type="scientific">Amaricoccus macauensis</name>
    <dbReference type="NCBI Taxonomy" id="57001"/>
    <lineage>
        <taxon>Bacteria</taxon>
        <taxon>Pseudomonadati</taxon>
        <taxon>Pseudomonadota</taxon>
        <taxon>Alphaproteobacteria</taxon>
        <taxon>Rhodobacterales</taxon>
        <taxon>Paracoccaceae</taxon>
        <taxon>Amaricoccus</taxon>
    </lineage>
</organism>
<evidence type="ECO:0000313" key="2">
    <source>
        <dbReference type="Proteomes" id="UP000549457"/>
    </source>
</evidence>
<reference evidence="1 2" key="1">
    <citation type="submission" date="2020-08" db="EMBL/GenBank/DDBJ databases">
        <title>Genomic Encyclopedia of Type Strains, Phase IV (KMG-IV): sequencing the most valuable type-strain genomes for metagenomic binning, comparative biology and taxonomic classification.</title>
        <authorList>
            <person name="Goeker M."/>
        </authorList>
    </citation>
    <scope>NUCLEOTIDE SEQUENCE [LARGE SCALE GENOMIC DNA]</scope>
    <source>
        <strain evidence="1 2">DSM 101730</strain>
    </source>
</reference>
<accession>A0A840SHF1</accession>
<name>A0A840SHF1_9RHOB</name>
<keyword evidence="2" id="KW-1185">Reference proteome</keyword>
<dbReference type="EMBL" id="JACHFM010000001">
    <property type="protein sequence ID" value="MBB5220180.1"/>
    <property type="molecule type" value="Genomic_DNA"/>
</dbReference>
<proteinExistence type="predicted"/>
<comment type="caution">
    <text evidence="1">The sequence shown here is derived from an EMBL/GenBank/DDBJ whole genome shotgun (WGS) entry which is preliminary data.</text>
</comment>
<gene>
    <name evidence="1" type="ORF">HNP73_000101</name>
</gene>